<name>A0A2U1PI09_ARTAN</name>
<protein>
    <submittedName>
        <fullName evidence="3">Uncharacterized protein</fullName>
    </submittedName>
</protein>
<organism evidence="3 4">
    <name type="scientific">Artemisia annua</name>
    <name type="common">Sweet wormwood</name>
    <dbReference type="NCBI Taxonomy" id="35608"/>
    <lineage>
        <taxon>Eukaryota</taxon>
        <taxon>Viridiplantae</taxon>
        <taxon>Streptophyta</taxon>
        <taxon>Embryophyta</taxon>
        <taxon>Tracheophyta</taxon>
        <taxon>Spermatophyta</taxon>
        <taxon>Magnoliopsida</taxon>
        <taxon>eudicotyledons</taxon>
        <taxon>Gunneridae</taxon>
        <taxon>Pentapetalae</taxon>
        <taxon>asterids</taxon>
        <taxon>campanulids</taxon>
        <taxon>Asterales</taxon>
        <taxon>Asteraceae</taxon>
        <taxon>Asteroideae</taxon>
        <taxon>Anthemideae</taxon>
        <taxon>Artemisiinae</taxon>
        <taxon>Artemisia</taxon>
    </lineage>
</organism>
<dbReference type="Proteomes" id="UP000245207">
    <property type="component" value="Unassembled WGS sequence"/>
</dbReference>
<evidence type="ECO:0000256" key="1">
    <source>
        <dbReference type="SAM" id="Coils"/>
    </source>
</evidence>
<sequence>MSELYDESELPETEGFVAGGSSDSSYKEELLNNLEEKLAVLSNERTAYEELLATAGLEFPDDLKLIELHQNYRVLLCNILA</sequence>
<feature type="region of interest" description="Disordered" evidence="2">
    <location>
        <begin position="1"/>
        <end position="23"/>
    </location>
</feature>
<feature type="compositionally biased region" description="Acidic residues" evidence="2">
    <location>
        <begin position="1"/>
        <end position="12"/>
    </location>
</feature>
<keyword evidence="1" id="KW-0175">Coiled coil</keyword>
<feature type="coiled-coil region" evidence="1">
    <location>
        <begin position="24"/>
        <end position="51"/>
    </location>
</feature>
<dbReference type="AlphaFoldDB" id="A0A2U1PI09"/>
<comment type="caution">
    <text evidence="3">The sequence shown here is derived from an EMBL/GenBank/DDBJ whole genome shotgun (WGS) entry which is preliminary data.</text>
</comment>
<keyword evidence="4" id="KW-1185">Reference proteome</keyword>
<reference evidence="3 4" key="1">
    <citation type="journal article" date="2018" name="Mol. Plant">
        <title>The genome of Artemisia annua provides insight into the evolution of Asteraceae family and artemisinin biosynthesis.</title>
        <authorList>
            <person name="Shen Q."/>
            <person name="Zhang L."/>
            <person name="Liao Z."/>
            <person name="Wang S."/>
            <person name="Yan T."/>
            <person name="Shi P."/>
            <person name="Liu M."/>
            <person name="Fu X."/>
            <person name="Pan Q."/>
            <person name="Wang Y."/>
            <person name="Lv Z."/>
            <person name="Lu X."/>
            <person name="Zhang F."/>
            <person name="Jiang W."/>
            <person name="Ma Y."/>
            <person name="Chen M."/>
            <person name="Hao X."/>
            <person name="Li L."/>
            <person name="Tang Y."/>
            <person name="Lv G."/>
            <person name="Zhou Y."/>
            <person name="Sun X."/>
            <person name="Brodelius P.E."/>
            <person name="Rose J.K.C."/>
            <person name="Tang K."/>
        </authorList>
    </citation>
    <scope>NUCLEOTIDE SEQUENCE [LARGE SCALE GENOMIC DNA]</scope>
    <source>
        <strain evidence="4">cv. Huhao1</strain>
        <tissue evidence="3">Leaf</tissue>
    </source>
</reference>
<evidence type="ECO:0000256" key="2">
    <source>
        <dbReference type="SAM" id="MobiDB-lite"/>
    </source>
</evidence>
<gene>
    <name evidence="3" type="ORF">CTI12_AA150790</name>
</gene>
<proteinExistence type="predicted"/>
<dbReference type="EMBL" id="PKPP01001128">
    <property type="protein sequence ID" value="PWA85379.1"/>
    <property type="molecule type" value="Genomic_DNA"/>
</dbReference>
<evidence type="ECO:0000313" key="4">
    <source>
        <dbReference type="Proteomes" id="UP000245207"/>
    </source>
</evidence>
<evidence type="ECO:0000313" key="3">
    <source>
        <dbReference type="EMBL" id="PWA85379.1"/>
    </source>
</evidence>
<accession>A0A2U1PI09</accession>